<dbReference type="EMBL" id="CP002047">
    <property type="protein sequence ID" value="ADI10320.1"/>
    <property type="molecule type" value="Genomic_DNA"/>
</dbReference>
<protein>
    <submittedName>
        <fullName evidence="3">Esterase/lipase</fullName>
    </submittedName>
</protein>
<evidence type="ECO:0000313" key="4">
    <source>
        <dbReference type="Proteomes" id="UP000000377"/>
    </source>
</evidence>
<proteinExistence type="predicted"/>
<dbReference type="AlphaFoldDB" id="D7C5D2"/>
<dbReference type="InterPro" id="IPR029058">
    <property type="entry name" value="AB_hydrolase_fold"/>
</dbReference>
<sequence length="334" mass="35422">MSTADDPAGDPVETERWVPTSDGHELHLRQVRPRAGDGGAPGVLFLPGLFADGGFFLGRSGQGPAKAFLDEGFTAYVASLRGHGPSRWPERRAYDWNFDTYVRHDVPDLIRAVSAAHDGPLFVLAHSMVGYAALAALGVDPDLQKRLVGVATVSSAVNDYSDGGLSKRAQLTFSSVISRLVGRFPARALKQGRWDEPPGLMRQFAAWAPSGAFRSADGVTDYWQALGQVTLPVLVGIGAGDTFHASPARARKLADHLGGGAEFTLFGRETGLSWDPGHVDVIRGARAQEQVLPKLVAWMRGTSPAGDARGGATGDTTTDETTTGDTTTGDTTKE</sequence>
<dbReference type="PANTHER" id="PTHR11005">
    <property type="entry name" value="LYSOSOMAL ACID LIPASE-RELATED"/>
    <property type="match status" value="1"/>
</dbReference>
<feature type="region of interest" description="Disordered" evidence="1">
    <location>
        <begin position="302"/>
        <end position="334"/>
    </location>
</feature>
<dbReference type="HOGENOM" id="CLU_929845_0_0_11"/>
<keyword evidence="4" id="KW-1185">Reference proteome</keyword>
<dbReference type="Pfam" id="PF12146">
    <property type="entry name" value="Hydrolase_4"/>
    <property type="match status" value="1"/>
</dbReference>
<reference evidence="3 4" key="1">
    <citation type="journal article" date="2010" name="J. Bacteriol.">
        <title>Genome sequence of the milbemycin-producing bacterium Streptomyces bingchenggensis.</title>
        <authorList>
            <person name="Wang X.J."/>
            <person name="Yan Y.J."/>
            <person name="Zhang B."/>
            <person name="An J."/>
            <person name="Wang J.J."/>
            <person name="Tian J."/>
            <person name="Jiang L."/>
            <person name="Chen Y.H."/>
            <person name="Huang S.X."/>
            <person name="Yin M."/>
            <person name="Zhang J."/>
            <person name="Gao A.L."/>
            <person name="Liu C.X."/>
            <person name="Zhu Z.X."/>
            <person name="Xiang W.S."/>
        </authorList>
    </citation>
    <scope>NUCLEOTIDE SEQUENCE [LARGE SCALE GENOMIC DNA]</scope>
    <source>
        <strain evidence="3 4">BCW-1</strain>
    </source>
</reference>
<dbReference type="InterPro" id="IPR022742">
    <property type="entry name" value="Hydrolase_4"/>
</dbReference>
<dbReference type="eggNOG" id="COG2267">
    <property type="taxonomic scope" value="Bacteria"/>
</dbReference>
<dbReference type="PATRIC" id="fig|749414.3.peg.7413"/>
<organism evidence="3 4">
    <name type="scientific">Streptomyces bingchenggensis (strain BCW-1)</name>
    <dbReference type="NCBI Taxonomy" id="749414"/>
    <lineage>
        <taxon>Bacteria</taxon>
        <taxon>Bacillati</taxon>
        <taxon>Actinomycetota</taxon>
        <taxon>Actinomycetes</taxon>
        <taxon>Kitasatosporales</taxon>
        <taxon>Streptomycetaceae</taxon>
        <taxon>Streptomyces</taxon>
    </lineage>
</organism>
<name>D7C5D2_STRBB</name>
<dbReference type="STRING" id="749414.SBI_07200"/>
<dbReference type="KEGG" id="sbh:SBI_07200"/>
<feature type="domain" description="Serine aminopeptidase S33" evidence="2">
    <location>
        <begin position="64"/>
        <end position="181"/>
    </location>
</feature>
<gene>
    <name evidence="3" type="ordered locus">SBI_07200</name>
</gene>
<dbReference type="Proteomes" id="UP000000377">
    <property type="component" value="Chromosome"/>
</dbReference>
<dbReference type="Gene3D" id="3.40.50.1820">
    <property type="entry name" value="alpha/beta hydrolase"/>
    <property type="match status" value="1"/>
</dbReference>
<dbReference type="RefSeq" id="WP_014179770.1">
    <property type="nucleotide sequence ID" value="NC_016582.1"/>
</dbReference>
<accession>D7C5D2</accession>
<feature type="region of interest" description="Disordered" evidence="1">
    <location>
        <begin position="1"/>
        <end position="22"/>
    </location>
</feature>
<evidence type="ECO:0000259" key="2">
    <source>
        <dbReference type="Pfam" id="PF12146"/>
    </source>
</evidence>
<evidence type="ECO:0000256" key="1">
    <source>
        <dbReference type="SAM" id="MobiDB-lite"/>
    </source>
</evidence>
<evidence type="ECO:0000313" key="3">
    <source>
        <dbReference type="EMBL" id="ADI10320.1"/>
    </source>
</evidence>
<feature type="compositionally biased region" description="Low complexity" evidence="1">
    <location>
        <begin position="314"/>
        <end position="334"/>
    </location>
</feature>
<dbReference type="SUPFAM" id="SSF53474">
    <property type="entry name" value="alpha/beta-Hydrolases"/>
    <property type="match status" value="1"/>
</dbReference>